<dbReference type="InterPro" id="IPR037151">
    <property type="entry name" value="AlkB-like_sf"/>
</dbReference>
<protein>
    <submittedName>
        <fullName evidence="10">Alpha-ketoglutarate-dependent dioxygenase AlkB</fullName>
    </submittedName>
</protein>
<keyword evidence="5 10" id="KW-0223">Dioxygenase</keyword>
<evidence type="ECO:0000256" key="3">
    <source>
        <dbReference type="ARBA" id="ARBA00022763"/>
    </source>
</evidence>
<dbReference type="PANTHER" id="PTHR31212:SF4">
    <property type="entry name" value="ALPHA-KETOGLUTARATE-DEPENDENT DIOXYGENASE ALKB HOMOLOG 3"/>
    <property type="match status" value="1"/>
</dbReference>
<dbReference type="GO" id="GO:0032451">
    <property type="term" value="F:demethylase activity"/>
    <property type="evidence" value="ECO:0007669"/>
    <property type="project" value="UniProtKB-ARBA"/>
</dbReference>
<dbReference type="Pfam" id="PF13532">
    <property type="entry name" value="2OG-FeII_Oxy_2"/>
    <property type="match status" value="1"/>
</dbReference>
<organism evidence="10 11">
    <name type="scientific">Aquimarina algiphila</name>
    <dbReference type="NCBI Taxonomy" id="2047982"/>
    <lineage>
        <taxon>Bacteria</taxon>
        <taxon>Pseudomonadati</taxon>
        <taxon>Bacteroidota</taxon>
        <taxon>Flavobacteriia</taxon>
        <taxon>Flavobacteriales</taxon>
        <taxon>Flavobacteriaceae</taxon>
        <taxon>Aquimarina</taxon>
    </lineage>
</organism>
<dbReference type="AlphaFoldDB" id="A0A554VBF9"/>
<evidence type="ECO:0000256" key="8">
    <source>
        <dbReference type="ARBA" id="ARBA00023204"/>
    </source>
</evidence>
<dbReference type="InterPro" id="IPR005123">
    <property type="entry name" value="Oxoglu/Fe-dep_dioxygenase_dom"/>
</dbReference>
<keyword evidence="11" id="KW-1185">Reference proteome</keyword>
<gene>
    <name evidence="10" type="ORF">FOF46_28275</name>
</gene>
<dbReference type="OrthoDB" id="190276at2"/>
<dbReference type="PROSITE" id="PS51471">
    <property type="entry name" value="FE2OG_OXY"/>
    <property type="match status" value="1"/>
</dbReference>
<comment type="cofactor">
    <cofactor evidence="1">
        <name>Fe(2+)</name>
        <dbReference type="ChEBI" id="CHEBI:29033"/>
    </cofactor>
</comment>
<evidence type="ECO:0000256" key="4">
    <source>
        <dbReference type="ARBA" id="ARBA00022842"/>
    </source>
</evidence>
<dbReference type="PANTHER" id="PTHR31212">
    <property type="entry name" value="ALPHA-KETOGLUTARATE-DEPENDENT DIOXYGENASE ALKB HOMOLOG 3"/>
    <property type="match status" value="1"/>
</dbReference>
<evidence type="ECO:0000256" key="6">
    <source>
        <dbReference type="ARBA" id="ARBA00023002"/>
    </source>
</evidence>
<reference evidence="10 11" key="1">
    <citation type="submission" date="2019-07" db="EMBL/GenBank/DDBJ databases">
        <title>The draft genome sequence of Aquimarina algiphila M91.</title>
        <authorList>
            <person name="Meng X."/>
        </authorList>
    </citation>
    <scope>NUCLEOTIDE SEQUENCE [LARGE SCALE GENOMIC DNA]</scope>
    <source>
        <strain evidence="10 11">M91</strain>
    </source>
</reference>
<evidence type="ECO:0000256" key="7">
    <source>
        <dbReference type="ARBA" id="ARBA00023004"/>
    </source>
</evidence>
<feature type="domain" description="Fe2OG dioxygenase" evidence="9">
    <location>
        <begin position="105"/>
        <end position="203"/>
    </location>
</feature>
<dbReference type="RefSeq" id="WP_143918822.1">
    <property type="nucleotide sequence ID" value="NZ_CANMIK010000088.1"/>
</dbReference>
<dbReference type="InterPro" id="IPR027450">
    <property type="entry name" value="AlkB-like"/>
</dbReference>
<name>A0A554VBF9_9FLAO</name>
<keyword evidence="7" id="KW-0408">Iron</keyword>
<evidence type="ECO:0000259" key="9">
    <source>
        <dbReference type="PROSITE" id="PS51471"/>
    </source>
</evidence>
<dbReference type="GO" id="GO:0016787">
    <property type="term" value="F:hydrolase activity"/>
    <property type="evidence" value="ECO:0007669"/>
    <property type="project" value="UniProtKB-ARBA"/>
</dbReference>
<keyword evidence="2" id="KW-0479">Metal-binding</keyword>
<dbReference type="Gene3D" id="2.60.120.590">
    <property type="entry name" value="Alpha-ketoglutarate-dependent dioxygenase AlkB-like"/>
    <property type="match status" value="1"/>
</dbReference>
<comment type="caution">
    <text evidence="10">The sequence shown here is derived from an EMBL/GenBank/DDBJ whole genome shotgun (WGS) entry which is preliminary data.</text>
</comment>
<evidence type="ECO:0000256" key="1">
    <source>
        <dbReference type="ARBA" id="ARBA00001954"/>
    </source>
</evidence>
<accession>A0A554VBF9</accession>
<keyword evidence="4" id="KW-0460">Magnesium</keyword>
<evidence type="ECO:0000313" key="10">
    <source>
        <dbReference type="EMBL" id="TSE03835.1"/>
    </source>
</evidence>
<dbReference type="GO" id="GO:0140097">
    <property type="term" value="F:catalytic activity, acting on DNA"/>
    <property type="evidence" value="ECO:0007669"/>
    <property type="project" value="UniProtKB-ARBA"/>
</dbReference>
<dbReference type="GO" id="GO:0051213">
    <property type="term" value="F:dioxygenase activity"/>
    <property type="evidence" value="ECO:0007669"/>
    <property type="project" value="UniProtKB-KW"/>
</dbReference>
<evidence type="ECO:0000256" key="2">
    <source>
        <dbReference type="ARBA" id="ARBA00022723"/>
    </source>
</evidence>
<proteinExistence type="predicted"/>
<keyword evidence="6" id="KW-0560">Oxidoreductase</keyword>
<dbReference type="EMBL" id="VLNR01000096">
    <property type="protein sequence ID" value="TSE03835.1"/>
    <property type="molecule type" value="Genomic_DNA"/>
</dbReference>
<dbReference type="GO" id="GO:0046872">
    <property type="term" value="F:metal ion binding"/>
    <property type="evidence" value="ECO:0007669"/>
    <property type="project" value="UniProtKB-KW"/>
</dbReference>
<evidence type="ECO:0000313" key="11">
    <source>
        <dbReference type="Proteomes" id="UP000318833"/>
    </source>
</evidence>
<dbReference type="GO" id="GO:0016705">
    <property type="term" value="F:oxidoreductase activity, acting on paired donors, with incorporation or reduction of molecular oxygen"/>
    <property type="evidence" value="ECO:0007669"/>
    <property type="project" value="UniProtKB-ARBA"/>
</dbReference>
<dbReference type="InterPro" id="IPR032854">
    <property type="entry name" value="ALKBH3"/>
</dbReference>
<dbReference type="FunFam" id="2.60.120.590:FF:000004">
    <property type="entry name" value="DNA oxidative demethylase ALKBH2"/>
    <property type="match status" value="1"/>
</dbReference>
<keyword evidence="3" id="KW-0227">DNA damage</keyword>
<dbReference type="Proteomes" id="UP000318833">
    <property type="component" value="Unassembled WGS sequence"/>
</dbReference>
<dbReference type="SUPFAM" id="SSF51197">
    <property type="entry name" value="Clavaminate synthase-like"/>
    <property type="match status" value="1"/>
</dbReference>
<sequence>MNLDLFSAENDFIKLDMPDADVVYYPELFSRNQSDVLFETLLKTIDWQQDNITVFGKTYPQPRLTALYSNNDQSYSYSNITMYPKPFTKELVLIKEKIEPISQITFTTCLLNLYRNGQDSNGWHSDNEKELGKHPVIGSVSLGEERWLHFKNKKDKNQKHKIKLQHGSLLLMKGKTQEYWLHQIPKTKKVIRPRINITFRVIK</sequence>
<evidence type="ECO:0000256" key="5">
    <source>
        <dbReference type="ARBA" id="ARBA00022964"/>
    </source>
</evidence>
<keyword evidence="8" id="KW-0234">DNA repair</keyword>
<dbReference type="GO" id="GO:0006307">
    <property type="term" value="P:DNA alkylation repair"/>
    <property type="evidence" value="ECO:0007669"/>
    <property type="project" value="InterPro"/>
</dbReference>